<comment type="caution">
    <text evidence="1">The sequence shown here is derived from an EMBL/GenBank/DDBJ whole genome shotgun (WGS) entry which is preliminary data.</text>
</comment>
<name>A0ACC2P270_9HYME</name>
<dbReference type="EMBL" id="CM056742">
    <property type="protein sequence ID" value="KAJ8676624.1"/>
    <property type="molecule type" value="Genomic_DNA"/>
</dbReference>
<reference evidence="1" key="1">
    <citation type="submission" date="2023-04" db="EMBL/GenBank/DDBJ databases">
        <title>A chromosome-level genome assembly of the parasitoid wasp Eretmocerus hayati.</title>
        <authorList>
            <person name="Zhong Y."/>
            <person name="Liu S."/>
            <person name="Liu Y."/>
        </authorList>
    </citation>
    <scope>NUCLEOTIDE SEQUENCE</scope>
    <source>
        <strain evidence="1">ZJU_SS_LIU_2023</strain>
    </source>
</reference>
<organism evidence="1 2">
    <name type="scientific">Eretmocerus hayati</name>
    <dbReference type="NCBI Taxonomy" id="131215"/>
    <lineage>
        <taxon>Eukaryota</taxon>
        <taxon>Metazoa</taxon>
        <taxon>Ecdysozoa</taxon>
        <taxon>Arthropoda</taxon>
        <taxon>Hexapoda</taxon>
        <taxon>Insecta</taxon>
        <taxon>Pterygota</taxon>
        <taxon>Neoptera</taxon>
        <taxon>Endopterygota</taxon>
        <taxon>Hymenoptera</taxon>
        <taxon>Apocrita</taxon>
        <taxon>Proctotrupomorpha</taxon>
        <taxon>Chalcidoidea</taxon>
        <taxon>Aphelinidae</taxon>
        <taxon>Aphelininae</taxon>
        <taxon>Eretmocerus</taxon>
    </lineage>
</organism>
<protein>
    <submittedName>
        <fullName evidence="1">Uncharacterized protein</fullName>
    </submittedName>
</protein>
<keyword evidence="2" id="KW-1185">Reference proteome</keyword>
<dbReference type="Proteomes" id="UP001239111">
    <property type="component" value="Chromosome 2"/>
</dbReference>
<evidence type="ECO:0000313" key="2">
    <source>
        <dbReference type="Proteomes" id="UP001239111"/>
    </source>
</evidence>
<evidence type="ECO:0000313" key="1">
    <source>
        <dbReference type="EMBL" id="KAJ8676624.1"/>
    </source>
</evidence>
<gene>
    <name evidence="1" type="ORF">QAD02_012411</name>
</gene>
<sequence>MSIGPSALAGPNSVSLARASCCSTLDASQSSSVHQHVVKIKIEPGAAKLISSVRLNPDESGELGPVKINLQAGSQQQQDEPRFYYGSPLGGGMQLMASGQCSPSETLDSGTCSDLDATPPPPVIASKKLKTACKYVETNFMVIESSLIGDLSFGLEHLLLMSCTWALENVESI</sequence>
<proteinExistence type="predicted"/>
<accession>A0ACC2P270</accession>